<comment type="caution">
    <text evidence="2">The sequence shown here is derived from an EMBL/GenBank/DDBJ whole genome shotgun (WGS) entry which is preliminary data.</text>
</comment>
<dbReference type="Proteomes" id="UP000564885">
    <property type="component" value="Unassembled WGS sequence"/>
</dbReference>
<keyword evidence="1" id="KW-0812">Transmembrane</keyword>
<keyword evidence="1" id="KW-0472">Membrane</keyword>
<gene>
    <name evidence="2" type="ORF">HJG44_15940</name>
</gene>
<proteinExistence type="predicted"/>
<evidence type="ECO:0000256" key="1">
    <source>
        <dbReference type="SAM" id="Phobius"/>
    </source>
</evidence>
<organism evidence="2 3">
    <name type="scientific">Enterovirga aerilata</name>
    <dbReference type="NCBI Taxonomy" id="2730920"/>
    <lineage>
        <taxon>Bacteria</taxon>
        <taxon>Pseudomonadati</taxon>
        <taxon>Pseudomonadota</taxon>
        <taxon>Alphaproteobacteria</taxon>
        <taxon>Hyphomicrobiales</taxon>
        <taxon>Methylobacteriaceae</taxon>
        <taxon>Enterovirga</taxon>
    </lineage>
</organism>
<name>A0A849IC99_9HYPH</name>
<feature type="transmembrane region" description="Helical" evidence="1">
    <location>
        <begin position="120"/>
        <end position="138"/>
    </location>
</feature>
<keyword evidence="3" id="KW-1185">Reference proteome</keyword>
<feature type="transmembrane region" description="Helical" evidence="1">
    <location>
        <begin position="92"/>
        <end position="114"/>
    </location>
</feature>
<evidence type="ECO:0000313" key="2">
    <source>
        <dbReference type="EMBL" id="NNM73875.1"/>
    </source>
</evidence>
<keyword evidence="1" id="KW-1133">Transmembrane helix</keyword>
<dbReference type="AlphaFoldDB" id="A0A849IC99"/>
<dbReference type="RefSeq" id="WP_171219320.1">
    <property type="nucleotide sequence ID" value="NZ_JABEPP010000004.1"/>
</dbReference>
<reference evidence="2 3" key="1">
    <citation type="submission" date="2020-04" db="EMBL/GenBank/DDBJ databases">
        <title>Enterovirga sp. isolate from soil.</title>
        <authorList>
            <person name="Chea S."/>
            <person name="Kim D.-U."/>
        </authorList>
    </citation>
    <scope>NUCLEOTIDE SEQUENCE [LARGE SCALE GENOMIC DNA]</scope>
    <source>
        <strain evidence="2 3">DB1703</strain>
    </source>
</reference>
<dbReference type="EMBL" id="JABEPP010000004">
    <property type="protein sequence ID" value="NNM73875.1"/>
    <property type="molecule type" value="Genomic_DNA"/>
</dbReference>
<sequence length="145" mass="15012">MTHASSALVRGLLALWGTYQIGLGTYFIALRPTLLPEDERAIGANLGNLAAVAPGFPDWADRVLVVLGGQAAAAGLLLLAVAALLRARPHRLAGAGLVGAAGLPSVALMSFINFQIGSDFRWALLIPVAIWVAALVLFSSSRVGD</sequence>
<feature type="transmembrane region" description="Helical" evidence="1">
    <location>
        <begin position="63"/>
        <end position="85"/>
    </location>
</feature>
<evidence type="ECO:0000313" key="3">
    <source>
        <dbReference type="Proteomes" id="UP000564885"/>
    </source>
</evidence>
<feature type="transmembrane region" description="Helical" evidence="1">
    <location>
        <begin position="7"/>
        <end position="29"/>
    </location>
</feature>
<accession>A0A849IC99</accession>
<protein>
    <submittedName>
        <fullName evidence="2">Uncharacterized protein</fullName>
    </submittedName>
</protein>